<dbReference type="Gene3D" id="3.20.20.70">
    <property type="entry name" value="Aldolase class I"/>
    <property type="match status" value="1"/>
</dbReference>
<evidence type="ECO:0000259" key="7">
    <source>
        <dbReference type="PROSITE" id="PS51918"/>
    </source>
</evidence>
<dbReference type="Proteomes" id="UP000826651">
    <property type="component" value="Unassembled WGS sequence"/>
</dbReference>
<comment type="caution">
    <text evidence="8">The sequence shown here is derived from an EMBL/GenBank/DDBJ whole genome shotgun (WGS) entry which is preliminary data.</text>
</comment>
<dbReference type="SUPFAM" id="SSF102114">
    <property type="entry name" value="Radical SAM enzymes"/>
    <property type="match status" value="1"/>
</dbReference>
<accession>A0ABS7SAE6</accession>
<dbReference type="InterPro" id="IPR007197">
    <property type="entry name" value="rSAM"/>
</dbReference>
<keyword evidence="3" id="KW-0949">S-adenosyl-L-methionine</keyword>
<gene>
    <name evidence="8" type="ORF">KCQ71_14185</name>
</gene>
<keyword evidence="4" id="KW-0479">Metal-binding</keyword>
<dbReference type="InterPro" id="IPR013785">
    <property type="entry name" value="Aldolase_TIM"/>
</dbReference>
<dbReference type="NCBIfam" id="TIGR02495">
    <property type="entry name" value="NrdG2"/>
    <property type="match status" value="1"/>
</dbReference>
<evidence type="ECO:0000256" key="2">
    <source>
        <dbReference type="ARBA" id="ARBA00022485"/>
    </source>
</evidence>
<proteinExistence type="predicted"/>
<evidence type="ECO:0000313" key="9">
    <source>
        <dbReference type="Proteomes" id="UP000826651"/>
    </source>
</evidence>
<dbReference type="InterPro" id="IPR058240">
    <property type="entry name" value="rSAM_sf"/>
</dbReference>
<evidence type="ECO:0000256" key="5">
    <source>
        <dbReference type="ARBA" id="ARBA00023004"/>
    </source>
</evidence>
<name>A0ABS7SAE6_9MICO</name>
<keyword evidence="2" id="KW-0004">4Fe-4S</keyword>
<dbReference type="CDD" id="cd01335">
    <property type="entry name" value="Radical_SAM"/>
    <property type="match status" value="1"/>
</dbReference>
<dbReference type="SFLD" id="SFLDG01094">
    <property type="entry name" value="Uncharacterised_Radical_SAM_Su"/>
    <property type="match status" value="1"/>
</dbReference>
<dbReference type="SFLD" id="SFLDS00029">
    <property type="entry name" value="Radical_SAM"/>
    <property type="match status" value="1"/>
</dbReference>
<dbReference type="InterPro" id="IPR012840">
    <property type="entry name" value="NrdG2"/>
</dbReference>
<dbReference type="InterPro" id="IPR034457">
    <property type="entry name" value="Organic_radical-activating"/>
</dbReference>
<reference evidence="8 9" key="1">
    <citation type="submission" date="2021-04" db="EMBL/GenBank/DDBJ databases">
        <title>Ruania sp. nov., isolated from sandy soil of mangrove forest.</title>
        <authorList>
            <person name="Ge X."/>
            <person name="Huang R."/>
            <person name="Liu W."/>
        </authorList>
    </citation>
    <scope>NUCLEOTIDE SEQUENCE [LARGE SCALE GENOMIC DNA]</scope>
    <source>
        <strain evidence="8 9">N2-46</strain>
    </source>
</reference>
<evidence type="ECO:0000256" key="6">
    <source>
        <dbReference type="ARBA" id="ARBA00023014"/>
    </source>
</evidence>
<keyword evidence="6" id="KW-0411">Iron-sulfur</keyword>
<dbReference type="EMBL" id="JAGSHT010000013">
    <property type="protein sequence ID" value="MBZ2197310.1"/>
    <property type="molecule type" value="Genomic_DNA"/>
</dbReference>
<evidence type="ECO:0000313" key="8">
    <source>
        <dbReference type="EMBL" id="MBZ2197310.1"/>
    </source>
</evidence>
<dbReference type="Pfam" id="PF04055">
    <property type="entry name" value="Radical_SAM"/>
    <property type="match status" value="1"/>
</dbReference>
<evidence type="ECO:0000256" key="4">
    <source>
        <dbReference type="ARBA" id="ARBA00022723"/>
    </source>
</evidence>
<comment type="cofactor">
    <cofactor evidence="1">
        <name>[4Fe-4S] cluster</name>
        <dbReference type="ChEBI" id="CHEBI:49883"/>
    </cofactor>
</comment>
<evidence type="ECO:0000256" key="3">
    <source>
        <dbReference type="ARBA" id="ARBA00022691"/>
    </source>
</evidence>
<organism evidence="8 9">
    <name type="scientific">Occultella gossypii</name>
    <dbReference type="NCBI Taxonomy" id="2800820"/>
    <lineage>
        <taxon>Bacteria</taxon>
        <taxon>Bacillati</taxon>
        <taxon>Actinomycetota</taxon>
        <taxon>Actinomycetes</taxon>
        <taxon>Micrococcales</taxon>
        <taxon>Ruaniaceae</taxon>
        <taxon>Occultella</taxon>
    </lineage>
</organism>
<evidence type="ECO:0000256" key="1">
    <source>
        <dbReference type="ARBA" id="ARBA00001966"/>
    </source>
</evidence>
<feature type="domain" description="Radical SAM core" evidence="7">
    <location>
        <begin position="30"/>
        <end position="236"/>
    </location>
</feature>
<protein>
    <submittedName>
        <fullName evidence="8">Anaerobic ribonucleoside-triphosphate reductase activating protein</fullName>
    </submittedName>
</protein>
<keyword evidence="5" id="KW-0408">Iron</keyword>
<dbReference type="PANTHER" id="PTHR30352">
    <property type="entry name" value="PYRUVATE FORMATE-LYASE-ACTIVATING ENZYME"/>
    <property type="match status" value="1"/>
</dbReference>
<sequence>MGGPTAPARPGGSAADLQVAGLTRMSGCDWPGRLVATVFLQGCPWNCEYCHNPDLIPTRTPGVVAWADVLGFLATRVGLLDGVVFSGGEPTRQLTLGRAIEEVGDLGLGVGLHTAGAYPSRLAAVAESVEWIGLDIKAEPDGYADVIRTGGGAAAWRSLDLALASPADVEVRTTIHPGSAVDVLALARRLHAAGVRHYALQRARAEGARDGFTADGVGWAERFDRLATAVAEVGFERFEVRAG</sequence>
<dbReference type="PANTHER" id="PTHR30352:SF13">
    <property type="entry name" value="GLYCYL-RADICAL ENZYME ACTIVATING ENZYME YJJW-RELATED"/>
    <property type="match status" value="1"/>
</dbReference>
<keyword evidence="9" id="KW-1185">Reference proteome</keyword>
<dbReference type="PROSITE" id="PS51918">
    <property type="entry name" value="RADICAL_SAM"/>
    <property type="match status" value="1"/>
</dbReference>